<gene>
    <name evidence="1" type="ORF">TorRG33x02_301170</name>
</gene>
<proteinExistence type="predicted"/>
<accession>A0A2P5C1I4</accession>
<evidence type="ECO:0000313" key="1">
    <source>
        <dbReference type="EMBL" id="PON54884.1"/>
    </source>
</evidence>
<dbReference type="AlphaFoldDB" id="A0A2P5C1I4"/>
<sequence>MTTKVKLAESNTRHQVRPVITGVFDAMGFRALAFPIAGSGCGTQRLHQLCFPNRSGFASNTNLGFFYKSLNYYFLSSSSLGSLSLAKKSGTNIKLRSTVSGF</sequence>
<dbReference type="EMBL" id="JXTC01000426">
    <property type="protein sequence ID" value="PON54884.1"/>
    <property type="molecule type" value="Genomic_DNA"/>
</dbReference>
<dbReference type="Proteomes" id="UP000237000">
    <property type="component" value="Unassembled WGS sequence"/>
</dbReference>
<reference evidence="2" key="1">
    <citation type="submission" date="2016-06" db="EMBL/GenBank/DDBJ databases">
        <title>Parallel loss of symbiosis genes in relatives of nitrogen-fixing non-legume Parasponia.</title>
        <authorList>
            <person name="Van Velzen R."/>
            <person name="Holmer R."/>
            <person name="Bu F."/>
            <person name="Rutten L."/>
            <person name="Van Zeijl A."/>
            <person name="Liu W."/>
            <person name="Santuari L."/>
            <person name="Cao Q."/>
            <person name="Sharma T."/>
            <person name="Shen D."/>
            <person name="Roswanjaya Y."/>
            <person name="Wardhani T."/>
            <person name="Kalhor M.S."/>
            <person name="Jansen J."/>
            <person name="Van den Hoogen J."/>
            <person name="Gungor B."/>
            <person name="Hartog M."/>
            <person name="Hontelez J."/>
            <person name="Verver J."/>
            <person name="Yang W.-C."/>
            <person name="Schijlen E."/>
            <person name="Repin R."/>
            <person name="Schilthuizen M."/>
            <person name="Schranz E."/>
            <person name="Heidstra R."/>
            <person name="Miyata K."/>
            <person name="Fedorova E."/>
            <person name="Kohlen W."/>
            <person name="Bisseling T."/>
            <person name="Smit S."/>
            <person name="Geurts R."/>
        </authorList>
    </citation>
    <scope>NUCLEOTIDE SEQUENCE [LARGE SCALE GENOMIC DNA]</scope>
    <source>
        <strain evidence="2">cv. RG33-2</strain>
    </source>
</reference>
<keyword evidence="2" id="KW-1185">Reference proteome</keyword>
<organism evidence="1 2">
    <name type="scientific">Trema orientale</name>
    <name type="common">Charcoal tree</name>
    <name type="synonym">Celtis orientalis</name>
    <dbReference type="NCBI Taxonomy" id="63057"/>
    <lineage>
        <taxon>Eukaryota</taxon>
        <taxon>Viridiplantae</taxon>
        <taxon>Streptophyta</taxon>
        <taxon>Embryophyta</taxon>
        <taxon>Tracheophyta</taxon>
        <taxon>Spermatophyta</taxon>
        <taxon>Magnoliopsida</taxon>
        <taxon>eudicotyledons</taxon>
        <taxon>Gunneridae</taxon>
        <taxon>Pentapetalae</taxon>
        <taxon>rosids</taxon>
        <taxon>fabids</taxon>
        <taxon>Rosales</taxon>
        <taxon>Cannabaceae</taxon>
        <taxon>Trema</taxon>
    </lineage>
</organism>
<protein>
    <submittedName>
        <fullName evidence="1">Uncharacterized protein</fullName>
    </submittedName>
</protein>
<evidence type="ECO:0000313" key="2">
    <source>
        <dbReference type="Proteomes" id="UP000237000"/>
    </source>
</evidence>
<comment type="caution">
    <text evidence="1">The sequence shown here is derived from an EMBL/GenBank/DDBJ whole genome shotgun (WGS) entry which is preliminary data.</text>
</comment>
<name>A0A2P5C1I4_TREOI</name>
<dbReference type="InParanoid" id="A0A2P5C1I4"/>